<evidence type="ECO:0000313" key="1">
    <source>
        <dbReference type="EMBL" id="CAG8731959.1"/>
    </source>
</evidence>
<comment type="caution">
    <text evidence="1">The sequence shown here is derived from an EMBL/GenBank/DDBJ whole genome shotgun (WGS) entry which is preliminary data.</text>
</comment>
<gene>
    <name evidence="1" type="ORF">RPERSI_LOCUS12251</name>
</gene>
<organism evidence="1 2">
    <name type="scientific">Racocetra persica</name>
    <dbReference type="NCBI Taxonomy" id="160502"/>
    <lineage>
        <taxon>Eukaryota</taxon>
        <taxon>Fungi</taxon>
        <taxon>Fungi incertae sedis</taxon>
        <taxon>Mucoromycota</taxon>
        <taxon>Glomeromycotina</taxon>
        <taxon>Glomeromycetes</taxon>
        <taxon>Diversisporales</taxon>
        <taxon>Gigasporaceae</taxon>
        <taxon>Racocetra</taxon>
    </lineage>
</organism>
<dbReference type="EMBL" id="CAJVQC010026064">
    <property type="protein sequence ID" value="CAG8731959.1"/>
    <property type="molecule type" value="Genomic_DNA"/>
</dbReference>
<proteinExistence type="predicted"/>
<feature type="non-terminal residue" evidence="1">
    <location>
        <position position="113"/>
    </location>
</feature>
<sequence length="113" mass="12979">IENASRSIFNVITSDQDVVQITSNQLSSKSSQSKKRVTLKGYEKQELCLQKQQNPQITRAQLATEFNIALNTVNDILKRKDYWLNIDPNSFATKSQRNRLPGFPLIEQALLIW</sequence>
<reference evidence="1" key="1">
    <citation type="submission" date="2021-06" db="EMBL/GenBank/DDBJ databases">
        <authorList>
            <person name="Kallberg Y."/>
            <person name="Tangrot J."/>
            <person name="Rosling A."/>
        </authorList>
    </citation>
    <scope>NUCLEOTIDE SEQUENCE</scope>
    <source>
        <strain evidence="1">MA461A</strain>
    </source>
</reference>
<name>A0ACA9Q0Z8_9GLOM</name>
<dbReference type="Proteomes" id="UP000789920">
    <property type="component" value="Unassembled WGS sequence"/>
</dbReference>
<evidence type="ECO:0000313" key="2">
    <source>
        <dbReference type="Proteomes" id="UP000789920"/>
    </source>
</evidence>
<keyword evidence="2" id="KW-1185">Reference proteome</keyword>
<protein>
    <submittedName>
        <fullName evidence="1">8765_t:CDS:1</fullName>
    </submittedName>
</protein>
<feature type="non-terminal residue" evidence="1">
    <location>
        <position position="1"/>
    </location>
</feature>
<accession>A0ACA9Q0Z8</accession>